<keyword evidence="3" id="KW-1185">Reference proteome</keyword>
<protein>
    <submittedName>
        <fullName evidence="2">Nicotinamide N-methyase</fullName>
    </submittedName>
</protein>
<comment type="caution">
    <text evidence="2">The sequence shown here is derived from an EMBL/GenBank/DDBJ whole genome shotgun (WGS) entry which is preliminary data.</text>
</comment>
<reference evidence="2 3" key="1">
    <citation type="submission" date="2023-07" db="EMBL/GenBank/DDBJ databases">
        <title>Genomic Encyclopedia of Type Strains, Phase IV (KMG-IV): sequencing the most valuable type-strain genomes for metagenomic binning, comparative biology and taxonomic classification.</title>
        <authorList>
            <person name="Goeker M."/>
        </authorList>
    </citation>
    <scope>NUCLEOTIDE SEQUENCE [LARGE SCALE GENOMIC DNA]</scope>
    <source>
        <strain evidence="2 3">DSM 23494</strain>
    </source>
</reference>
<name>A0ABU0AHH5_9BACI</name>
<evidence type="ECO:0000256" key="1">
    <source>
        <dbReference type="SAM" id="MobiDB-lite"/>
    </source>
</evidence>
<sequence>MIKLKIDTYNSGNYEVEVETYNASEINQQLNDRDINTVLVGDLIFSRIEVKLITPITEALKPEIPVEENNEGENEKINESTESF</sequence>
<dbReference type="RefSeq" id="WP_307475367.1">
    <property type="nucleotide sequence ID" value="NZ_JAUSUB010000010.1"/>
</dbReference>
<feature type="region of interest" description="Disordered" evidence="1">
    <location>
        <begin position="64"/>
        <end position="84"/>
    </location>
</feature>
<feature type="compositionally biased region" description="Basic and acidic residues" evidence="1">
    <location>
        <begin position="73"/>
        <end position="84"/>
    </location>
</feature>
<gene>
    <name evidence="2" type="ORF">J2S17_002600</name>
</gene>
<proteinExistence type="predicted"/>
<evidence type="ECO:0000313" key="3">
    <source>
        <dbReference type="Proteomes" id="UP001238088"/>
    </source>
</evidence>
<organism evidence="2 3">
    <name type="scientific">Cytobacillus purgationiresistens</name>
    <dbReference type="NCBI Taxonomy" id="863449"/>
    <lineage>
        <taxon>Bacteria</taxon>
        <taxon>Bacillati</taxon>
        <taxon>Bacillota</taxon>
        <taxon>Bacilli</taxon>
        <taxon>Bacillales</taxon>
        <taxon>Bacillaceae</taxon>
        <taxon>Cytobacillus</taxon>
    </lineage>
</organism>
<evidence type="ECO:0000313" key="2">
    <source>
        <dbReference type="EMBL" id="MDQ0270715.1"/>
    </source>
</evidence>
<dbReference type="Proteomes" id="UP001238088">
    <property type="component" value="Unassembled WGS sequence"/>
</dbReference>
<accession>A0ABU0AHH5</accession>
<dbReference type="EMBL" id="JAUSUB010000010">
    <property type="protein sequence ID" value="MDQ0270715.1"/>
    <property type="molecule type" value="Genomic_DNA"/>
</dbReference>